<feature type="transmembrane region" description="Helical" evidence="7">
    <location>
        <begin position="168"/>
        <end position="185"/>
    </location>
</feature>
<evidence type="ECO:0000256" key="6">
    <source>
        <dbReference type="ARBA" id="ARBA00023136"/>
    </source>
</evidence>
<evidence type="ECO:0000313" key="10">
    <source>
        <dbReference type="Proteomes" id="UP000011135"/>
    </source>
</evidence>
<gene>
    <name evidence="9" type="ORF">C900_02271</name>
</gene>
<dbReference type="RefSeq" id="WP_009579659.1">
    <property type="nucleotide sequence ID" value="NZ_AMZN01000033.1"/>
</dbReference>
<keyword evidence="6 7" id="KW-0472">Membrane</keyword>
<feature type="transmembrane region" description="Helical" evidence="7">
    <location>
        <begin position="103"/>
        <end position="121"/>
    </location>
</feature>
<name>L8JRV0_9BACT</name>
<dbReference type="Gene3D" id="1.20.1250.20">
    <property type="entry name" value="MFS general substrate transporter like domains"/>
    <property type="match status" value="2"/>
</dbReference>
<feature type="transmembrane region" description="Helical" evidence="7">
    <location>
        <begin position="310"/>
        <end position="328"/>
    </location>
</feature>
<dbReference type="GO" id="GO:0005886">
    <property type="term" value="C:plasma membrane"/>
    <property type="evidence" value="ECO:0007669"/>
    <property type="project" value="UniProtKB-SubCell"/>
</dbReference>
<reference evidence="9 10" key="1">
    <citation type="submission" date="2012-12" db="EMBL/GenBank/DDBJ databases">
        <title>Genome assembly of Fulvivirga imtechensis AK7.</title>
        <authorList>
            <person name="Nupur N."/>
            <person name="Khatri I."/>
            <person name="Kumar R."/>
            <person name="Subramanian S."/>
            <person name="Pinnaka A."/>
        </authorList>
    </citation>
    <scope>NUCLEOTIDE SEQUENCE [LARGE SCALE GENOMIC DNA]</scope>
    <source>
        <strain evidence="9 10">AK7</strain>
    </source>
</reference>
<dbReference type="InterPro" id="IPR020846">
    <property type="entry name" value="MFS_dom"/>
</dbReference>
<keyword evidence="2" id="KW-0813">Transport</keyword>
<accession>L8JRV0</accession>
<feature type="transmembrane region" description="Helical" evidence="7">
    <location>
        <begin position="400"/>
        <end position="418"/>
    </location>
</feature>
<proteinExistence type="predicted"/>
<dbReference type="PANTHER" id="PTHR23517:SF3">
    <property type="entry name" value="INTEGRAL MEMBRANE TRANSPORT PROTEIN"/>
    <property type="match status" value="1"/>
</dbReference>
<feature type="transmembrane region" description="Helical" evidence="7">
    <location>
        <begin position="127"/>
        <end position="147"/>
    </location>
</feature>
<sequence>MEVKSGLKSEASDGLEPSDALGREVKLGLRENWKQFTLLVIINGFVGGMVGLERTILPQIAEADFSIAAKTAILSFIVVFGISKAITNYYTGAWANKIGRKNLLVIGWLVGLPVPLILIYASSWNWIIAANILLGINQGLTWSSTVVMKIDLVGERNRGLAMGLNESAGYLAVGIVAFLTGWMASEYGLRPYPFYLGIGFVIVGLLASFFLIKDTAHHVSTETKSSQVKKLKNVFRETTWTNPNLGSITQAGLVNNLNDGMIWGLFPILLANKGFSLVEVGKIVAIYPVVWGLGQLVTGKLADMLAKKSMLFWGMLIQGAVIVAMVFATSFIQFTLLSILLGIGTAIVYPTFLAAIADYTHPVQRANSIGVFRLWRDLGYAIGAILTGITADFFGIDISVILIGGLTVVSALVIGLRMKG</sequence>
<dbReference type="GO" id="GO:0022857">
    <property type="term" value="F:transmembrane transporter activity"/>
    <property type="evidence" value="ECO:0007669"/>
    <property type="project" value="InterPro"/>
</dbReference>
<dbReference type="InterPro" id="IPR050171">
    <property type="entry name" value="MFS_Transporters"/>
</dbReference>
<feature type="domain" description="Major facilitator superfamily (MFS) profile" evidence="8">
    <location>
        <begin position="36"/>
        <end position="420"/>
    </location>
</feature>
<evidence type="ECO:0000259" key="8">
    <source>
        <dbReference type="PROSITE" id="PS50850"/>
    </source>
</evidence>
<evidence type="ECO:0000256" key="4">
    <source>
        <dbReference type="ARBA" id="ARBA00022692"/>
    </source>
</evidence>
<dbReference type="Pfam" id="PF07690">
    <property type="entry name" value="MFS_1"/>
    <property type="match status" value="2"/>
</dbReference>
<evidence type="ECO:0000256" key="5">
    <source>
        <dbReference type="ARBA" id="ARBA00022989"/>
    </source>
</evidence>
<dbReference type="SUPFAM" id="SSF103473">
    <property type="entry name" value="MFS general substrate transporter"/>
    <property type="match status" value="1"/>
</dbReference>
<feature type="transmembrane region" description="Helical" evidence="7">
    <location>
        <begin position="72"/>
        <end position="91"/>
    </location>
</feature>
<evidence type="ECO:0000256" key="7">
    <source>
        <dbReference type="SAM" id="Phobius"/>
    </source>
</evidence>
<dbReference type="AlphaFoldDB" id="L8JRV0"/>
<comment type="subcellular location">
    <subcellularLocation>
        <location evidence="1">Cell membrane</location>
        <topology evidence="1">Multi-pass membrane protein</topology>
    </subcellularLocation>
</comment>
<dbReference type="PROSITE" id="PS50850">
    <property type="entry name" value="MFS"/>
    <property type="match status" value="1"/>
</dbReference>
<keyword evidence="5 7" id="KW-1133">Transmembrane helix</keyword>
<dbReference type="InterPro" id="IPR011701">
    <property type="entry name" value="MFS"/>
</dbReference>
<feature type="transmembrane region" description="Helical" evidence="7">
    <location>
        <begin position="36"/>
        <end position="52"/>
    </location>
</feature>
<evidence type="ECO:0000313" key="9">
    <source>
        <dbReference type="EMBL" id="ELR71686.1"/>
    </source>
</evidence>
<keyword evidence="3" id="KW-1003">Cell membrane</keyword>
<dbReference type="Proteomes" id="UP000011135">
    <property type="component" value="Unassembled WGS sequence"/>
</dbReference>
<dbReference type="eggNOG" id="COG2814">
    <property type="taxonomic scope" value="Bacteria"/>
</dbReference>
<keyword evidence="10" id="KW-1185">Reference proteome</keyword>
<dbReference type="PATRIC" id="fig|1237149.3.peg.2136"/>
<organism evidence="9 10">
    <name type="scientific">Fulvivirga imtechensis AK7</name>
    <dbReference type="NCBI Taxonomy" id="1237149"/>
    <lineage>
        <taxon>Bacteria</taxon>
        <taxon>Pseudomonadati</taxon>
        <taxon>Bacteroidota</taxon>
        <taxon>Cytophagia</taxon>
        <taxon>Cytophagales</taxon>
        <taxon>Fulvivirgaceae</taxon>
        <taxon>Fulvivirga</taxon>
    </lineage>
</organism>
<dbReference type="InterPro" id="IPR036259">
    <property type="entry name" value="MFS_trans_sf"/>
</dbReference>
<evidence type="ECO:0000256" key="1">
    <source>
        <dbReference type="ARBA" id="ARBA00004651"/>
    </source>
</evidence>
<dbReference type="STRING" id="1237149.C900_02271"/>
<keyword evidence="4 7" id="KW-0812">Transmembrane</keyword>
<dbReference type="EMBL" id="AMZN01000033">
    <property type="protein sequence ID" value="ELR71686.1"/>
    <property type="molecule type" value="Genomic_DNA"/>
</dbReference>
<dbReference type="OrthoDB" id="9810492at2"/>
<dbReference type="PANTHER" id="PTHR23517">
    <property type="entry name" value="RESISTANCE PROTEIN MDTM, PUTATIVE-RELATED-RELATED"/>
    <property type="match status" value="1"/>
</dbReference>
<comment type="caution">
    <text evidence="9">The sequence shown here is derived from an EMBL/GenBank/DDBJ whole genome shotgun (WGS) entry which is preliminary data.</text>
</comment>
<evidence type="ECO:0000256" key="3">
    <source>
        <dbReference type="ARBA" id="ARBA00022475"/>
    </source>
</evidence>
<evidence type="ECO:0000256" key="2">
    <source>
        <dbReference type="ARBA" id="ARBA00022448"/>
    </source>
</evidence>
<dbReference type="CDD" id="cd17325">
    <property type="entry name" value="MFS_MdtG_SLC18_like"/>
    <property type="match status" value="1"/>
</dbReference>
<feature type="transmembrane region" description="Helical" evidence="7">
    <location>
        <begin position="334"/>
        <end position="357"/>
    </location>
</feature>
<feature type="transmembrane region" description="Helical" evidence="7">
    <location>
        <begin position="191"/>
        <end position="212"/>
    </location>
</feature>
<protein>
    <submittedName>
        <fullName evidence="9">Major facilitator superfamily (MFS) transporter</fullName>
    </submittedName>
</protein>